<dbReference type="AlphaFoldDB" id="A0A1I7XS86"/>
<accession>A0A1I7XS86</accession>
<evidence type="ECO:0000313" key="2">
    <source>
        <dbReference type="WBParaSite" id="Hba_20603"/>
    </source>
</evidence>
<protein>
    <submittedName>
        <fullName evidence="2">Uncharacterized protein</fullName>
    </submittedName>
</protein>
<organism evidence="1 2">
    <name type="scientific">Heterorhabditis bacteriophora</name>
    <name type="common">Entomopathogenic nematode worm</name>
    <dbReference type="NCBI Taxonomy" id="37862"/>
    <lineage>
        <taxon>Eukaryota</taxon>
        <taxon>Metazoa</taxon>
        <taxon>Ecdysozoa</taxon>
        <taxon>Nematoda</taxon>
        <taxon>Chromadorea</taxon>
        <taxon>Rhabditida</taxon>
        <taxon>Rhabditina</taxon>
        <taxon>Rhabditomorpha</taxon>
        <taxon>Strongyloidea</taxon>
        <taxon>Heterorhabditidae</taxon>
        <taxon>Heterorhabditis</taxon>
    </lineage>
</organism>
<proteinExistence type="predicted"/>
<reference evidence="2" key="1">
    <citation type="submission" date="2016-11" db="UniProtKB">
        <authorList>
            <consortium name="WormBaseParasite"/>
        </authorList>
    </citation>
    <scope>IDENTIFICATION</scope>
</reference>
<dbReference type="WBParaSite" id="Hba_20603">
    <property type="protein sequence ID" value="Hba_20603"/>
    <property type="gene ID" value="Hba_20603"/>
</dbReference>
<dbReference type="Proteomes" id="UP000095283">
    <property type="component" value="Unplaced"/>
</dbReference>
<name>A0A1I7XS86_HETBA</name>
<sequence>MAKVVCNEVLTALDCTVISFICPFFQLLRFINYNYINVFEDPAVRKEKLLTSTQKSQ</sequence>
<evidence type="ECO:0000313" key="1">
    <source>
        <dbReference type="Proteomes" id="UP000095283"/>
    </source>
</evidence>
<keyword evidence="1" id="KW-1185">Reference proteome</keyword>